<proteinExistence type="inferred from homology"/>
<evidence type="ECO:0000256" key="2">
    <source>
        <dbReference type="ARBA" id="ARBA00001964"/>
    </source>
</evidence>
<evidence type="ECO:0000256" key="1">
    <source>
        <dbReference type="ARBA" id="ARBA00001946"/>
    </source>
</evidence>
<dbReference type="PANTHER" id="PTHR43322:SF5">
    <property type="entry name" value="1-DEOXY-D-XYLULOSE-5-PHOSPHATE SYNTHASE, CHLOROPLASTIC"/>
    <property type="match status" value="1"/>
</dbReference>
<evidence type="ECO:0000256" key="12">
    <source>
        <dbReference type="ARBA" id="ARBA00023229"/>
    </source>
</evidence>
<dbReference type="GO" id="GO:0009228">
    <property type="term" value="P:thiamine biosynthetic process"/>
    <property type="evidence" value="ECO:0007669"/>
    <property type="project" value="UniProtKB-KW"/>
</dbReference>
<name>A0A644VA92_9ZZZZ</name>
<evidence type="ECO:0000256" key="9">
    <source>
        <dbReference type="ARBA" id="ARBA00022842"/>
    </source>
</evidence>
<evidence type="ECO:0000256" key="10">
    <source>
        <dbReference type="ARBA" id="ARBA00022977"/>
    </source>
</evidence>
<dbReference type="HAMAP" id="MF_00315">
    <property type="entry name" value="DXP_synth"/>
    <property type="match status" value="1"/>
</dbReference>
<dbReference type="GO" id="GO:0016114">
    <property type="term" value="P:terpenoid biosynthetic process"/>
    <property type="evidence" value="ECO:0007669"/>
    <property type="project" value="InterPro"/>
</dbReference>
<feature type="domain" description="Transketolase-like pyrimidine-binding" evidence="13">
    <location>
        <begin position="313"/>
        <end position="478"/>
    </location>
</feature>
<keyword evidence="9" id="KW-0460">Magnesium</keyword>
<dbReference type="InterPro" id="IPR005475">
    <property type="entry name" value="Transketolase-like_Pyr-bd"/>
</dbReference>
<comment type="similarity">
    <text evidence="4">Belongs to the transketolase family. DXPS subfamily.</text>
</comment>
<keyword evidence="12" id="KW-0414">Isoprene biosynthesis</keyword>
<dbReference type="SUPFAM" id="SSF52518">
    <property type="entry name" value="Thiamin diphosphate-binding fold (THDP-binding)"/>
    <property type="match status" value="1"/>
</dbReference>
<dbReference type="InterPro" id="IPR033248">
    <property type="entry name" value="Transketolase_C"/>
</dbReference>
<dbReference type="CDD" id="cd07033">
    <property type="entry name" value="TPP_PYR_DXS_TK_like"/>
    <property type="match status" value="1"/>
</dbReference>
<accession>A0A644VA92</accession>
<protein>
    <recommendedName>
        <fullName evidence="6">1-deoxy-D-xylulose-5-phosphate synthase</fullName>
        <ecNumber evidence="6">2.2.1.7</ecNumber>
    </recommendedName>
</protein>
<dbReference type="InterPro" id="IPR020826">
    <property type="entry name" value="Transketolase_BS"/>
</dbReference>
<dbReference type="GO" id="GO:0046872">
    <property type="term" value="F:metal ion binding"/>
    <property type="evidence" value="ECO:0007669"/>
    <property type="project" value="UniProtKB-KW"/>
</dbReference>
<keyword evidence="7 14" id="KW-0808">Transferase</keyword>
<keyword evidence="8" id="KW-0479">Metal-binding</keyword>
<dbReference type="GO" id="GO:0008661">
    <property type="term" value="F:1-deoxy-D-xylulose-5-phosphate synthase activity"/>
    <property type="evidence" value="ECO:0007669"/>
    <property type="project" value="UniProtKB-EC"/>
</dbReference>
<sequence length="623" mass="67925">MKYLNKIDSPSDLKRLSPDQLPELCSEIREFIISSCAENPGHIGASLGTVELTVVLHYLYKAPKDKIIWDVGHQAYTHKILTGRREAFINNRKYKGISGFPKISESPYDAFGVGHSSTSISAALGMAVAASLEGSDEQVVAVIGDGALTGGLAYEGLNNAGANKNNILVILNDNQISIDPNVGAMHNYLIKFTTSHFYNKTKKRVWKYLGSEKLRDLAGKFLFSTKAAFFKSGSVFESLGFRYFGVIDGHNIEQLMTTIAQLKNIDGPKILHIVTKKGKGYKPAEDDQVVWHSPGNFDKNTGLRKTNGSAVADRYQDVFGETLLELAKINTRIVGVTPAMPSGCSMNIVMKEIPERSFDVGIAEQHAVTFSAGMAAKGLLPYCNIYSSFMQRAFDSVIHDVATQNLKVVFCLDRGGLVGEDGATHHGAYDLSYMRCIPGMTIAAPMNEAELRNMLYSAQLPSWGMSTIRYPRGNGEGVPWKNLPFEEIIPGTSRLLNDGEGVAVITIGTTGNAAAEAVEEAKERGANPMHIDLRFLKPFDEDAVLKAATKCKRIITVEDGTILGGLYSAISEFVASRSLNVKVEGLGIPDQFIEQGTIPQLKAECGYDKEGILKSILNEPSHR</sequence>
<comment type="pathway">
    <text evidence="3">Metabolic intermediate biosynthesis; 1-deoxy-D-xylulose 5-phosphate biosynthesis; 1-deoxy-D-xylulose 5-phosphate from D-glyceraldehyde 3-phosphate and pyruvate: step 1/1.</text>
</comment>
<dbReference type="Pfam" id="PF13292">
    <property type="entry name" value="DXP_synthase_N"/>
    <property type="match status" value="1"/>
</dbReference>
<dbReference type="NCBIfam" id="NF003933">
    <property type="entry name" value="PRK05444.2-2"/>
    <property type="match status" value="1"/>
</dbReference>
<dbReference type="InterPro" id="IPR005477">
    <property type="entry name" value="Dxylulose-5-P_synthase"/>
</dbReference>
<dbReference type="EC" id="2.2.1.7" evidence="6"/>
<evidence type="ECO:0000256" key="7">
    <source>
        <dbReference type="ARBA" id="ARBA00022679"/>
    </source>
</evidence>
<evidence type="ECO:0000259" key="13">
    <source>
        <dbReference type="SMART" id="SM00861"/>
    </source>
</evidence>
<dbReference type="InterPro" id="IPR029061">
    <property type="entry name" value="THDP-binding"/>
</dbReference>
<reference evidence="14" key="1">
    <citation type="submission" date="2019-08" db="EMBL/GenBank/DDBJ databases">
        <authorList>
            <person name="Kucharzyk K."/>
            <person name="Murdoch R.W."/>
            <person name="Higgins S."/>
            <person name="Loffler F."/>
        </authorList>
    </citation>
    <scope>NUCLEOTIDE SEQUENCE</scope>
</reference>
<dbReference type="FunFam" id="3.40.50.970:FF:000005">
    <property type="entry name" value="1-deoxy-D-xylulose-5-phosphate synthase"/>
    <property type="match status" value="1"/>
</dbReference>
<dbReference type="NCBIfam" id="TIGR00204">
    <property type="entry name" value="dxs"/>
    <property type="match status" value="1"/>
</dbReference>
<comment type="cofactor">
    <cofactor evidence="1">
        <name>Mg(2+)</name>
        <dbReference type="ChEBI" id="CHEBI:18420"/>
    </cofactor>
</comment>
<dbReference type="Gene3D" id="3.40.50.970">
    <property type="match status" value="2"/>
</dbReference>
<dbReference type="AlphaFoldDB" id="A0A644VA92"/>
<dbReference type="GO" id="GO:0019288">
    <property type="term" value="P:isopentenyl diphosphate biosynthetic process, methylerythritol 4-phosphate pathway"/>
    <property type="evidence" value="ECO:0007669"/>
    <property type="project" value="TreeGrafter"/>
</dbReference>
<comment type="cofactor">
    <cofactor evidence="2">
        <name>thiamine diphosphate</name>
        <dbReference type="ChEBI" id="CHEBI:58937"/>
    </cofactor>
</comment>
<dbReference type="PROSITE" id="PS00802">
    <property type="entry name" value="TRANSKETOLASE_2"/>
    <property type="match status" value="1"/>
</dbReference>
<dbReference type="PANTHER" id="PTHR43322">
    <property type="entry name" value="1-D-DEOXYXYLULOSE 5-PHOSPHATE SYNTHASE-RELATED"/>
    <property type="match status" value="1"/>
</dbReference>
<gene>
    <name evidence="14" type="primary">dxs_26</name>
    <name evidence="14" type="ORF">SDC9_33674</name>
</gene>
<evidence type="ECO:0000256" key="5">
    <source>
        <dbReference type="ARBA" id="ARBA00011738"/>
    </source>
</evidence>
<dbReference type="SUPFAM" id="SSF52922">
    <property type="entry name" value="TK C-terminal domain-like"/>
    <property type="match status" value="1"/>
</dbReference>
<dbReference type="UniPathway" id="UPA00064">
    <property type="reaction ID" value="UER00091"/>
</dbReference>
<dbReference type="Gene3D" id="3.40.50.920">
    <property type="match status" value="1"/>
</dbReference>
<evidence type="ECO:0000256" key="8">
    <source>
        <dbReference type="ARBA" id="ARBA00022723"/>
    </source>
</evidence>
<dbReference type="InterPro" id="IPR009014">
    <property type="entry name" value="Transketo_C/PFOR_II"/>
</dbReference>
<dbReference type="CDD" id="cd02007">
    <property type="entry name" value="TPP_DXS"/>
    <property type="match status" value="1"/>
</dbReference>
<dbReference type="Pfam" id="PF02780">
    <property type="entry name" value="Transketolase_C"/>
    <property type="match status" value="1"/>
</dbReference>
<comment type="caution">
    <text evidence="14">The sequence shown here is derived from an EMBL/GenBank/DDBJ whole genome shotgun (WGS) entry which is preliminary data.</text>
</comment>
<keyword evidence="10" id="KW-0784">Thiamine biosynthesis</keyword>
<dbReference type="SMART" id="SM00861">
    <property type="entry name" value="Transket_pyr"/>
    <property type="match status" value="1"/>
</dbReference>
<evidence type="ECO:0000313" key="14">
    <source>
        <dbReference type="EMBL" id="MPL87673.1"/>
    </source>
</evidence>
<comment type="subunit">
    <text evidence="5">Homodimer.</text>
</comment>
<dbReference type="Pfam" id="PF02779">
    <property type="entry name" value="Transket_pyr"/>
    <property type="match status" value="1"/>
</dbReference>
<dbReference type="EMBL" id="VSSQ01000242">
    <property type="protein sequence ID" value="MPL87673.1"/>
    <property type="molecule type" value="Genomic_DNA"/>
</dbReference>
<evidence type="ECO:0000256" key="4">
    <source>
        <dbReference type="ARBA" id="ARBA00011081"/>
    </source>
</evidence>
<organism evidence="14">
    <name type="scientific">bioreactor metagenome</name>
    <dbReference type="NCBI Taxonomy" id="1076179"/>
    <lineage>
        <taxon>unclassified sequences</taxon>
        <taxon>metagenomes</taxon>
        <taxon>ecological metagenomes</taxon>
    </lineage>
</organism>
<evidence type="ECO:0000256" key="11">
    <source>
        <dbReference type="ARBA" id="ARBA00023052"/>
    </source>
</evidence>
<dbReference type="GO" id="GO:0005829">
    <property type="term" value="C:cytosol"/>
    <property type="evidence" value="ECO:0007669"/>
    <property type="project" value="TreeGrafter"/>
</dbReference>
<keyword evidence="11" id="KW-0786">Thiamine pyrophosphate</keyword>
<evidence type="ECO:0000256" key="6">
    <source>
        <dbReference type="ARBA" id="ARBA00013150"/>
    </source>
</evidence>
<evidence type="ECO:0000256" key="3">
    <source>
        <dbReference type="ARBA" id="ARBA00004980"/>
    </source>
</evidence>